<feature type="region of interest" description="Disordered" evidence="2">
    <location>
        <begin position="574"/>
        <end position="701"/>
    </location>
</feature>
<dbReference type="EMBL" id="JBGFUD010004614">
    <property type="protein sequence ID" value="MFH4979772.1"/>
    <property type="molecule type" value="Genomic_DNA"/>
</dbReference>
<feature type="region of interest" description="Disordered" evidence="2">
    <location>
        <begin position="470"/>
        <end position="501"/>
    </location>
</feature>
<keyword evidence="1" id="KW-0175">Coiled coil</keyword>
<feature type="coiled-coil region" evidence="1">
    <location>
        <begin position="17"/>
        <end position="47"/>
    </location>
</feature>
<feature type="region of interest" description="Disordered" evidence="2">
    <location>
        <begin position="514"/>
        <end position="536"/>
    </location>
</feature>
<feature type="domain" description="Ras-GAP" evidence="3">
    <location>
        <begin position="156"/>
        <end position="365"/>
    </location>
</feature>
<evidence type="ECO:0000313" key="5">
    <source>
        <dbReference type="Proteomes" id="UP001608902"/>
    </source>
</evidence>
<evidence type="ECO:0000256" key="1">
    <source>
        <dbReference type="SAM" id="Coils"/>
    </source>
</evidence>
<evidence type="ECO:0000256" key="2">
    <source>
        <dbReference type="SAM" id="MobiDB-lite"/>
    </source>
</evidence>
<dbReference type="AlphaFoldDB" id="A0ABD6ESW6"/>
<accession>A0ABD6ESW6</accession>
<evidence type="ECO:0000259" key="3">
    <source>
        <dbReference type="PROSITE" id="PS50018"/>
    </source>
</evidence>
<dbReference type="InterPro" id="IPR008936">
    <property type="entry name" value="Rho_GTPase_activation_prot"/>
</dbReference>
<feature type="compositionally biased region" description="Acidic residues" evidence="2">
    <location>
        <begin position="627"/>
        <end position="637"/>
    </location>
</feature>
<dbReference type="PROSITE" id="PS50018">
    <property type="entry name" value="RAS_GTPASE_ACTIV_2"/>
    <property type="match status" value="1"/>
</dbReference>
<gene>
    <name evidence="4" type="ORF">AB6A40_006481</name>
</gene>
<keyword evidence="5" id="KW-1185">Reference proteome</keyword>
<reference evidence="4 5" key="1">
    <citation type="submission" date="2024-08" db="EMBL/GenBank/DDBJ databases">
        <title>Gnathostoma spinigerum genome.</title>
        <authorList>
            <person name="Gonzalez-Bertolin B."/>
            <person name="Monzon S."/>
            <person name="Zaballos A."/>
            <person name="Jimenez P."/>
            <person name="Dekumyoy P."/>
            <person name="Varona S."/>
            <person name="Cuesta I."/>
            <person name="Sumanam S."/>
            <person name="Adisakwattana P."/>
            <person name="Gasser R.B."/>
            <person name="Hernandez-Gonzalez A."/>
            <person name="Young N.D."/>
            <person name="Perteguer M.J."/>
        </authorList>
    </citation>
    <scope>NUCLEOTIDE SEQUENCE [LARGE SCALE GENOMIC DNA]</scope>
    <source>
        <strain evidence="4">AL3</strain>
        <tissue evidence="4">Liver</tissue>
    </source>
</reference>
<organism evidence="4 5">
    <name type="scientific">Gnathostoma spinigerum</name>
    <dbReference type="NCBI Taxonomy" id="75299"/>
    <lineage>
        <taxon>Eukaryota</taxon>
        <taxon>Metazoa</taxon>
        <taxon>Ecdysozoa</taxon>
        <taxon>Nematoda</taxon>
        <taxon>Chromadorea</taxon>
        <taxon>Rhabditida</taxon>
        <taxon>Spirurina</taxon>
        <taxon>Gnathostomatomorpha</taxon>
        <taxon>Gnathostomatoidea</taxon>
        <taxon>Gnathostomatidae</taxon>
        <taxon>Gnathostoma</taxon>
    </lineage>
</organism>
<evidence type="ECO:0000313" key="4">
    <source>
        <dbReference type="EMBL" id="MFH4979772.1"/>
    </source>
</evidence>
<sequence>MESCSSNRHSDSLAILCERLRSEKLLVASEIENLQRLNEQVDVEQADLAYATWIVRQEQIILSRLVNSHPNVLPENSCFLISQLEATSLVEGYRRVDGQYYSSFTRLLNLLITSTRTVAELLNNSDSLTKEDGSSNDDFVSCVFSLLYGCCVFPNDERRVLETLSHLMDIQVASNVDPRLILRRGNSAFCRLYRLFADGLYTAKIFLTAALHDSVMFLLSQDELFLDIDPSKSAIRFPPEERRRRFGEDENSLSYLQRLTAHRKIIESKLISIGNRFINGITQAMTCFPQSLSWLVRQLRNVLMERKKVGSEQACLICTDLIFTYLICPAITNPETLGVISDTPVSYIARFNLMQVGQILQTLALSPFEQPQSQLAYFYSKFDQHAVAEIVQTVVSSTCDSLDVMFPVIVSDSQKLDREQFFRRSFVGSLTEVNCLLSNVRSSVSDNISDQNLQREITSLIERLPNRFEYSHSPESSKKNVGGLNKSPSQRNRTMSPNFGRDKLKSFADKVQTVTQHKLRQQPSVASDSRYLSRSSSDRSFETSVLEILRFPFGENREPMGLKSEEKFMEELKQAVNSRKQHKSNEHRSEKRTRFVDTESIGLSDRTTDAGSYDEEEAASLSSSIEENADNIDDVEDISTLPDNFSDVLPSSANVSGRGSPSVSGPPSLCGRETPQSVRADNHSGNPADVTLSNAPNNLRGPCDIPVTVRRENPEGLEDKFGKFGLPPQENRHRYRMLNIIQFAFNA</sequence>
<name>A0ABD6ESW6_9BILA</name>
<feature type="compositionally biased region" description="Polar residues" evidence="2">
    <location>
        <begin position="674"/>
        <end position="697"/>
    </location>
</feature>
<feature type="compositionally biased region" description="Basic and acidic residues" evidence="2">
    <location>
        <begin position="583"/>
        <end position="597"/>
    </location>
</feature>
<dbReference type="Pfam" id="PF00616">
    <property type="entry name" value="RasGAP"/>
    <property type="match status" value="1"/>
</dbReference>
<feature type="compositionally biased region" description="Polar residues" evidence="2">
    <location>
        <begin position="486"/>
        <end position="497"/>
    </location>
</feature>
<protein>
    <recommendedName>
        <fullName evidence="3">Ras-GAP domain-containing protein</fullName>
    </recommendedName>
</protein>
<dbReference type="Gene3D" id="1.10.506.10">
    <property type="entry name" value="GTPase Activation - p120gap, domain 1"/>
    <property type="match status" value="1"/>
</dbReference>
<comment type="caution">
    <text evidence="4">The sequence shown here is derived from an EMBL/GenBank/DDBJ whole genome shotgun (WGS) entry which is preliminary data.</text>
</comment>
<dbReference type="Proteomes" id="UP001608902">
    <property type="component" value="Unassembled WGS sequence"/>
</dbReference>
<dbReference type="InterPro" id="IPR001936">
    <property type="entry name" value="RasGAP_dom"/>
</dbReference>
<proteinExistence type="predicted"/>
<dbReference type="SUPFAM" id="SSF48350">
    <property type="entry name" value="GTPase activation domain, GAP"/>
    <property type="match status" value="1"/>
</dbReference>
<feature type="compositionally biased region" description="Low complexity" evidence="2">
    <location>
        <begin position="655"/>
        <end position="668"/>
    </location>
</feature>
<feature type="compositionally biased region" description="Low complexity" evidence="2">
    <location>
        <begin position="524"/>
        <end position="535"/>
    </location>
</feature>